<dbReference type="NCBIfam" id="TIGR00377">
    <property type="entry name" value="ant_ant_sig"/>
    <property type="match status" value="1"/>
</dbReference>
<dbReference type="Proteomes" id="UP000190092">
    <property type="component" value="Unassembled WGS sequence"/>
</dbReference>
<name>A0A1T4RZI1_9HYPH</name>
<reference evidence="5" key="1">
    <citation type="submission" date="2017-02" db="EMBL/GenBank/DDBJ databases">
        <authorList>
            <person name="Varghese N."/>
            <person name="Submissions S."/>
        </authorList>
    </citation>
    <scope>NUCLEOTIDE SEQUENCE [LARGE SCALE GENOMIC DNA]</scope>
    <source>
        <strain evidence="5">ATCC 27094</strain>
    </source>
</reference>
<dbReference type="EMBL" id="FUWJ01000006">
    <property type="protein sequence ID" value="SKA21424.1"/>
    <property type="molecule type" value="Genomic_DNA"/>
</dbReference>
<feature type="domain" description="STAS" evidence="3">
    <location>
        <begin position="1"/>
        <end position="108"/>
    </location>
</feature>
<dbReference type="SUPFAM" id="SSF52091">
    <property type="entry name" value="SpoIIaa-like"/>
    <property type="match status" value="1"/>
</dbReference>
<keyword evidence="5" id="KW-1185">Reference proteome</keyword>
<evidence type="ECO:0000259" key="3">
    <source>
        <dbReference type="PROSITE" id="PS50801"/>
    </source>
</evidence>
<evidence type="ECO:0000313" key="5">
    <source>
        <dbReference type="Proteomes" id="UP000190092"/>
    </source>
</evidence>
<sequence length="127" mass="13471">MSGMDQVKDITTIRLPGRVDSVTALEVQKSMLDALNPGARLVVDGSAVTYMSAAGVRALATALRSAEDRQAHVVFCSFSGAAEDCLLVSGFWQLLDIADSPEEAAARLNAKTGRIPAERLHRRGTTG</sequence>
<dbReference type="GO" id="GO:0043856">
    <property type="term" value="F:anti-sigma factor antagonist activity"/>
    <property type="evidence" value="ECO:0007669"/>
    <property type="project" value="InterPro"/>
</dbReference>
<protein>
    <recommendedName>
        <fullName evidence="2">Anti-sigma factor antagonist</fullName>
    </recommendedName>
</protein>
<gene>
    <name evidence="4" type="ORF">SAMN02745126_04222</name>
</gene>
<proteinExistence type="inferred from homology"/>
<evidence type="ECO:0000256" key="1">
    <source>
        <dbReference type="ARBA" id="ARBA00009013"/>
    </source>
</evidence>
<dbReference type="PANTHER" id="PTHR33495:SF14">
    <property type="entry name" value="ANTI-SIGMA FACTOR ANTAGONIST"/>
    <property type="match status" value="1"/>
</dbReference>
<dbReference type="AlphaFoldDB" id="A0A1T4RZI1"/>
<dbReference type="OrthoDB" id="7376204at2"/>
<dbReference type="Pfam" id="PF01740">
    <property type="entry name" value="STAS"/>
    <property type="match status" value="1"/>
</dbReference>
<dbReference type="CDD" id="cd07043">
    <property type="entry name" value="STAS_anti-anti-sigma_factors"/>
    <property type="match status" value="1"/>
</dbReference>
<dbReference type="PROSITE" id="PS50801">
    <property type="entry name" value="STAS"/>
    <property type="match status" value="1"/>
</dbReference>
<evidence type="ECO:0000256" key="2">
    <source>
        <dbReference type="RuleBase" id="RU003749"/>
    </source>
</evidence>
<dbReference type="InterPro" id="IPR002645">
    <property type="entry name" value="STAS_dom"/>
</dbReference>
<dbReference type="InterPro" id="IPR003658">
    <property type="entry name" value="Anti-sigma_ant"/>
</dbReference>
<organism evidence="4 5">
    <name type="scientific">Enhydrobacter aerosaccus</name>
    <dbReference type="NCBI Taxonomy" id="225324"/>
    <lineage>
        <taxon>Bacteria</taxon>
        <taxon>Pseudomonadati</taxon>
        <taxon>Pseudomonadota</taxon>
        <taxon>Alphaproteobacteria</taxon>
        <taxon>Hyphomicrobiales</taxon>
        <taxon>Enhydrobacter</taxon>
    </lineage>
</organism>
<dbReference type="PANTHER" id="PTHR33495">
    <property type="entry name" value="ANTI-SIGMA FACTOR ANTAGONIST TM_1081-RELATED-RELATED"/>
    <property type="match status" value="1"/>
</dbReference>
<dbReference type="Gene3D" id="3.30.750.24">
    <property type="entry name" value="STAS domain"/>
    <property type="match status" value="1"/>
</dbReference>
<dbReference type="InterPro" id="IPR036513">
    <property type="entry name" value="STAS_dom_sf"/>
</dbReference>
<accession>A0A1T4RZI1</accession>
<comment type="similarity">
    <text evidence="1 2">Belongs to the anti-sigma-factor antagonist family.</text>
</comment>
<dbReference type="STRING" id="225324.SAMN02745126_04222"/>
<evidence type="ECO:0000313" key="4">
    <source>
        <dbReference type="EMBL" id="SKA21424.1"/>
    </source>
</evidence>